<dbReference type="InterPro" id="IPR057283">
    <property type="entry name" value="RGF3_WH"/>
</dbReference>
<dbReference type="RefSeq" id="XP_003647698.1">
    <property type="nucleotide sequence ID" value="XM_003647650.1"/>
</dbReference>
<feature type="compositionally biased region" description="Acidic residues" evidence="2">
    <location>
        <begin position="231"/>
        <end position="241"/>
    </location>
</feature>
<feature type="compositionally biased region" description="Basic and acidic residues" evidence="2">
    <location>
        <begin position="1"/>
        <end position="17"/>
    </location>
</feature>
<dbReference type="FunCoup" id="G8JVL6">
    <property type="interactions" value="164"/>
</dbReference>
<feature type="domain" description="PH" evidence="3">
    <location>
        <begin position="756"/>
        <end position="918"/>
    </location>
</feature>
<dbReference type="Pfam" id="PF23582">
    <property type="entry name" value="WHD_RGF3"/>
    <property type="match status" value="1"/>
</dbReference>
<sequence length="1345" mass="153303">MYNAKKNLDDDVAETKPKLPQLPPLMTKDASAGDHRTRIAWTPIDEHQIISPMASYTPSNSSNKSRRRPQPPVFNELQINSGEGSSAQPAIEAGTIYSLHNNVSTPTKPVRDEGRSSSDIRNRVYCSPLVGESKLQGTPDSFASNCSSNTGTSGSLVYLSPFIGDTTSAFVKQVPTKNSEISIMSDYAELPDITFADDESSGTPLRPLPALPTMAKLSVSDDPPLDHMVDKEEEEEEEEEQEHVYFPVPPANNFGTTREVESFLHPPTQLPLNANRRRLLSDRTFSESISSYYSSNSYAFNEYVKHGSLASVIGGKPLEQVPTVNVPTQPLNIDLLDESKLYQCYSVYQLSDIYEWLLRIYFEWFNEYIFGKIEFVQLVQLLLEFQLPNTYEQEIIDKNVDRIIESLVLQGAVRFEPNFQSPEEDVTIIVAGLDIQGVFTDLLPCYSFDHKRGISIDGRFNCYSRRCISQLFHESRPVIKISEVINKSVGLWTDYWNLTEEEISEINPKEVQRQSYMFDLIVLEEKSLNLAHAAIELYGSRFSPSLLPNDRNFSSLAFDIFHPLIELHKEFLLIPIFGKLQTLGKFIDGIGKIYLKWCNAAQSIYLQYAESMAVAHEIISWEKSHNTMFATWLKEIDKSPEITRSKLYHDVIFFGGFFKSLQNMPLTLRSILRCTDPSSDDYEFLHMATCEIEKLSAQVDKVHGAAIDQRKIIRFSRQLFIGSNSTTVSYVNIIDSGTELSNEEKLNLKLTEKTRKLFKEGIVYKKRDLWLEPSATYVVLLDNYFLVTEVVQKKNEKKYKLSERPIPIDYLSLEAKEDLKLLRKGIADKEVVLLNTSSSEPSVSSPGKTSSNKELSQNTIISKSVYKNSAINSSPEDIDNLRFSFKVRNTATNESFTFLTTTREERDSWVASIVESFQANNDDNDQQIFHLRLLSEQFGYDERQAPTNLLVAPEGSIIDLALQKHYSMDHPSSDPISADLKCFTKFVYESQTFVLCGSNNGVYMTTTEMPSSWKLVVNVSRVSHLEINCNFNLLFILTDKMLCYFNIPSLMCSYYDPEQYLPNNQMIGVMIRDKVSFFKMAEDFGNSRQLFYERKGKIIVLTPEIDIITGNFKFFKVYKEYKLTFNNSSLISYEIEDIVIFKTSFIVCSSRGALLFNESFNDEGIPLPSTLNDPDLSNRPNLLYLSANPFKTNVESSSKRDSSKLKMADYVRRDIAANKTKPITCFQLSNNDFVMIYDEAVIKMNKYGEIVKWKEDIFVLDFYCIDACMNNEYLILIGENLVQIYDFNYTGNIMNNALSKLTPVQIVKGKKIRLLNSQKLAEAVIVLSHPAIPGRQLLLEFYNTE</sequence>
<dbReference type="SUPFAM" id="SSF50729">
    <property type="entry name" value="PH domain-like"/>
    <property type="match status" value="1"/>
</dbReference>
<feature type="region of interest" description="Disordered" evidence="2">
    <location>
        <begin position="1"/>
        <end position="87"/>
    </location>
</feature>
<dbReference type="InterPro" id="IPR000219">
    <property type="entry name" value="DH_dom"/>
</dbReference>
<dbReference type="eggNOG" id="KOG4305">
    <property type="taxonomic scope" value="Eukaryota"/>
</dbReference>
<proteinExistence type="predicted"/>
<feature type="domain" description="CNH" evidence="5">
    <location>
        <begin position="977"/>
        <end position="1322"/>
    </location>
</feature>
<keyword evidence="1" id="KW-0344">Guanine-nucleotide releasing factor</keyword>
<dbReference type="InterPro" id="IPR052233">
    <property type="entry name" value="Rho-type_GEFs"/>
</dbReference>
<dbReference type="InterPro" id="IPR011993">
    <property type="entry name" value="PH-like_dom_sf"/>
</dbReference>
<evidence type="ECO:0000256" key="1">
    <source>
        <dbReference type="ARBA" id="ARBA00022658"/>
    </source>
</evidence>
<organism evidence="6 7">
    <name type="scientific">Eremothecium cymbalariae (strain CBS 270.75 / DBVPG 7215 / KCTC 17166 / NRRL Y-17582)</name>
    <name type="common">Yeast</name>
    <dbReference type="NCBI Taxonomy" id="931890"/>
    <lineage>
        <taxon>Eukaryota</taxon>
        <taxon>Fungi</taxon>
        <taxon>Dikarya</taxon>
        <taxon>Ascomycota</taxon>
        <taxon>Saccharomycotina</taxon>
        <taxon>Saccharomycetes</taxon>
        <taxon>Saccharomycetales</taxon>
        <taxon>Saccharomycetaceae</taxon>
        <taxon>Eremothecium</taxon>
    </lineage>
</organism>
<reference evidence="7" key="1">
    <citation type="journal article" date="2012" name="G3 (Bethesda)">
        <title>Pichia sorbitophila, an interspecies yeast hybrid reveals early steps of genome resolution following polyploidization.</title>
        <authorList>
            <person name="Leh Louis V."/>
            <person name="Despons L."/>
            <person name="Friedrich A."/>
            <person name="Martin T."/>
            <person name="Durrens P."/>
            <person name="Casaregola S."/>
            <person name="Neuveglise C."/>
            <person name="Fairhead C."/>
            <person name="Marck C."/>
            <person name="Cruz J.A."/>
            <person name="Straub M.L."/>
            <person name="Kugler V."/>
            <person name="Sacerdot C."/>
            <person name="Uzunov Z."/>
            <person name="Thierry A."/>
            <person name="Weiss S."/>
            <person name="Bleykasten C."/>
            <person name="De Montigny J."/>
            <person name="Jacques N."/>
            <person name="Jung P."/>
            <person name="Lemaire M."/>
            <person name="Mallet S."/>
            <person name="Morel G."/>
            <person name="Richard G.F."/>
            <person name="Sarkar A."/>
            <person name="Savel G."/>
            <person name="Schacherer J."/>
            <person name="Seret M.L."/>
            <person name="Talla E."/>
            <person name="Samson G."/>
            <person name="Jubin C."/>
            <person name="Poulain J."/>
            <person name="Vacherie B."/>
            <person name="Barbe V."/>
            <person name="Pelletier E."/>
            <person name="Sherman D.J."/>
            <person name="Westhof E."/>
            <person name="Weissenbach J."/>
            <person name="Baret P.V."/>
            <person name="Wincker P."/>
            <person name="Gaillardin C."/>
            <person name="Dujon B."/>
            <person name="Souciet J.L."/>
        </authorList>
    </citation>
    <scope>NUCLEOTIDE SEQUENCE [LARGE SCALE GENOMIC DNA]</scope>
    <source>
        <strain evidence="7">CBS 270.75 / DBVPG 7215 / KCTC 17166 / NRRL Y-17582</strain>
    </source>
</reference>
<dbReference type="GO" id="GO:0007165">
    <property type="term" value="P:signal transduction"/>
    <property type="evidence" value="ECO:0007669"/>
    <property type="project" value="EnsemblFungi"/>
</dbReference>
<dbReference type="SMART" id="SM00036">
    <property type="entry name" value="CNH"/>
    <property type="match status" value="1"/>
</dbReference>
<dbReference type="GO" id="GO:1903501">
    <property type="term" value="P:positive regulation of mitotic actomyosin contractile ring assembly"/>
    <property type="evidence" value="ECO:0007669"/>
    <property type="project" value="EnsemblFungi"/>
</dbReference>
<accession>G8JVL6</accession>
<dbReference type="STRING" id="931890.G8JVL6"/>
<name>G8JVL6_ERECY</name>
<dbReference type="InterPro" id="IPR001180">
    <property type="entry name" value="CNH_dom"/>
</dbReference>
<dbReference type="PROSITE" id="PS50010">
    <property type="entry name" value="DH_2"/>
    <property type="match status" value="1"/>
</dbReference>
<dbReference type="Pfam" id="PF00621">
    <property type="entry name" value="RhoGEF"/>
    <property type="match status" value="1"/>
</dbReference>
<dbReference type="GO" id="GO:0005935">
    <property type="term" value="C:cellular bud neck"/>
    <property type="evidence" value="ECO:0007669"/>
    <property type="project" value="EnsemblFungi"/>
</dbReference>
<dbReference type="InterPro" id="IPR035899">
    <property type="entry name" value="DBL_dom_sf"/>
</dbReference>
<evidence type="ECO:0000313" key="6">
    <source>
        <dbReference type="EMBL" id="AET40881.1"/>
    </source>
</evidence>
<dbReference type="InterPro" id="IPR001849">
    <property type="entry name" value="PH_domain"/>
</dbReference>
<evidence type="ECO:0000256" key="2">
    <source>
        <dbReference type="SAM" id="MobiDB-lite"/>
    </source>
</evidence>
<dbReference type="PANTHER" id="PTHR46572">
    <property type="entry name" value="RHO1 GDP-GTP EXCHANGE PROTEIN 1-RELATED"/>
    <property type="match status" value="1"/>
</dbReference>
<dbReference type="PANTHER" id="PTHR46572:SF1">
    <property type="entry name" value="RHO1 GUANINE NUCLEOTIDE EXCHANGE FACTOR TUS1"/>
    <property type="match status" value="1"/>
</dbReference>
<dbReference type="GO" id="GO:0005085">
    <property type="term" value="F:guanyl-nucleotide exchange factor activity"/>
    <property type="evidence" value="ECO:0007669"/>
    <property type="project" value="UniProtKB-KW"/>
</dbReference>
<keyword evidence="7" id="KW-1185">Reference proteome</keyword>
<dbReference type="GO" id="GO:0000131">
    <property type="term" value="C:incipient cellular bud site"/>
    <property type="evidence" value="ECO:0007669"/>
    <property type="project" value="EnsemblFungi"/>
</dbReference>
<dbReference type="Proteomes" id="UP000006790">
    <property type="component" value="Chromosome 7"/>
</dbReference>
<evidence type="ECO:0008006" key="8">
    <source>
        <dbReference type="Google" id="ProtNLM"/>
    </source>
</evidence>
<evidence type="ECO:0000259" key="5">
    <source>
        <dbReference type="PROSITE" id="PS50219"/>
    </source>
</evidence>
<dbReference type="SUPFAM" id="SSF48065">
    <property type="entry name" value="DBL homology domain (DH-domain)"/>
    <property type="match status" value="1"/>
</dbReference>
<dbReference type="GO" id="GO:0031505">
    <property type="term" value="P:fungal-type cell wall organization"/>
    <property type="evidence" value="ECO:0007669"/>
    <property type="project" value="EnsemblFungi"/>
</dbReference>
<dbReference type="InParanoid" id="G8JVL6"/>
<dbReference type="Pfam" id="PF00780">
    <property type="entry name" value="CNH"/>
    <property type="match status" value="1"/>
</dbReference>
<feature type="compositionally biased region" description="Polar residues" evidence="2">
    <location>
        <begin position="77"/>
        <end position="87"/>
    </location>
</feature>
<feature type="domain" description="DH" evidence="4">
    <location>
        <begin position="512"/>
        <end position="702"/>
    </location>
</feature>
<dbReference type="PROSITE" id="PS50003">
    <property type="entry name" value="PH_DOMAIN"/>
    <property type="match status" value="1"/>
</dbReference>
<dbReference type="Gene3D" id="2.30.29.30">
    <property type="entry name" value="Pleckstrin-homology domain (PH domain)/Phosphotyrosine-binding domain (PTB)"/>
    <property type="match status" value="1"/>
</dbReference>
<feature type="region of interest" description="Disordered" evidence="2">
    <location>
        <begin position="215"/>
        <end position="249"/>
    </location>
</feature>
<dbReference type="OrthoDB" id="660555at2759"/>
<dbReference type="EMBL" id="CP002503">
    <property type="protein sequence ID" value="AET40881.1"/>
    <property type="molecule type" value="Genomic_DNA"/>
</dbReference>
<dbReference type="HOGENOM" id="CLU_002884_0_0_1"/>
<dbReference type="Gene3D" id="1.20.900.10">
    <property type="entry name" value="Dbl homology (DH) domain"/>
    <property type="match status" value="1"/>
</dbReference>
<evidence type="ECO:0000259" key="4">
    <source>
        <dbReference type="PROSITE" id="PS50010"/>
    </source>
</evidence>
<protein>
    <recommendedName>
        <fullName evidence="8">Rho1 guanine nucleotide exchange factor TUS1</fullName>
    </recommendedName>
</protein>
<gene>
    <name evidence="6" type="ordered locus">Ecym_7024</name>
</gene>
<dbReference type="GeneID" id="11472398"/>
<dbReference type="OMA" id="HEIITWE"/>
<evidence type="ECO:0000259" key="3">
    <source>
        <dbReference type="PROSITE" id="PS50003"/>
    </source>
</evidence>
<evidence type="ECO:0000313" key="7">
    <source>
        <dbReference type="Proteomes" id="UP000006790"/>
    </source>
</evidence>
<dbReference type="SMART" id="SM00325">
    <property type="entry name" value="RhoGEF"/>
    <property type="match status" value="1"/>
</dbReference>
<dbReference type="KEGG" id="erc:Ecym_7024"/>
<dbReference type="SMART" id="SM00233">
    <property type="entry name" value="PH"/>
    <property type="match status" value="1"/>
</dbReference>
<dbReference type="PROSITE" id="PS50219">
    <property type="entry name" value="CNH"/>
    <property type="match status" value="1"/>
</dbReference>